<evidence type="ECO:0000256" key="1">
    <source>
        <dbReference type="SAM" id="MobiDB-lite"/>
    </source>
</evidence>
<comment type="caution">
    <text evidence="2">The sequence shown here is derived from an EMBL/GenBank/DDBJ whole genome shotgun (WGS) entry which is preliminary data.</text>
</comment>
<feature type="compositionally biased region" description="Basic residues" evidence="1">
    <location>
        <begin position="106"/>
        <end position="115"/>
    </location>
</feature>
<protein>
    <submittedName>
        <fullName evidence="2">Uncharacterized protein</fullName>
    </submittedName>
</protein>
<feature type="compositionally biased region" description="Basic and acidic residues" evidence="1">
    <location>
        <begin position="213"/>
        <end position="223"/>
    </location>
</feature>
<dbReference type="EMBL" id="JAKZEL010000017">
    <property type="protein sequence ID" value="KAI4535872.1"/>
    <property type="molecule type" value="Genomic_DNA"/>
</dbReference>
<dbReference type="AlphaFoldDB" id="A0AAD4Y659"/>
<evidence type="ECO:0000313" key="2">
    <source>
        <dbReference type="EMBL" id="KAI4535872.1"/>
    </source>
</evidence>
<keyword evidence="3" id="KW-1185">Reference proteome</keyword>
<feature type="region of interest" description="Disordered" evidence="1">
    <location>
        <begin position="94"/>
        <end position="148"/>
    </location>
</feature>
<name>A0AAD4Y659_OVIAM</name>
<feature type="compositionally biased region" description="Basic and acidic residues" evidence="1">
    <location>
        <begin position="123"/>
        <end position="132"/>
    </location>
</feature>
<proteinExistence type="predicted"/>
<feature type="region of interest" description="Disordered" evidence="1">
    <location>
        <begin position="173"/>
        <end position="230"/>
    </location>
</feature>
<dbReference type="Proteomes" id="UP001214576">
    <property type="component" value="Unassembled WGS sequence"/>
</dbReference>
<gene>
    <name evidence="2" type="ORF">MG293_014199</name>
</gene>
<accession>A0AAD4Y659</accession>
<sequence>MTVDRSVEGVDGRISIKIPNIGKENKCQKKKHFMTHSNYINIKGTLENSAQERLPMGSHPHPIFIRPFGVEMLLIQALSPTVLTTVKARFLPDPKAASSHPEIKKQHATKPKPSRALRTAAARLEEVPSRAEDGDEVEETLPSPAGTCATCPPRGLPVGVAIIHPVQLLSADQGPGQVEMQKMRQAAGLRNKRHKASAPGSQELAQEPSKAGAEGHKGVRAPDAEQSMMQ</sequence>
<reference evidence="2" key="1">
    <citation type="submission" date="2022-03" db="EMBL/GenBank/DDBJ databases">
        <title>Genomic analyses of argali, domestic sheep and their hybrids provide insights into chromosomal evolution, heterosis and genetic basis of agronomic traits.</title>
        <authorList>
            <person name="Li M."/>
        </authorList>
    </citation>
    <scope>NUCLEOTIDE SEQUENCE</scope>
    <source>
        <strain evidence="2">CAU-MHL-2022a</strain>
        <tissue evidence="2">Skin</tissue>
    </source>
</reference>
<evidence type="ECO:0000313" key="3">
    <source>
        <dbReference type="Proteomes" id="UP001214576"/>
    </source>
</evidence>
<organism evidence="2 3">
    <name type="scientific">Ovis ammon polii</name>
    <dbReference type="NCBI Taxonomy" id="230172"/>
    <lineage>
        <taxon>Eukaryota</taxon>
        <taxon>Metazoa</taxon>
        <taxon>Chordata</taxon>
        <taxon>Craniata</taxon>
        <taxon>Vertebrata</taxon>
        <taxon>Euteleostomi</taxon>
        <taxon>Mammalia</taxon>
        <taxon>Eutheria</taxon>
        <taxon>Laurasiatheria</taxon>
        <taxon>Artiodactyla</taxon>
        <taxon>Ruminantia</taxon>
        <taxon>Pecora</taxon>
        <taxon>Bovidae</taxon>
        <taxon>Caprinae</taxon>
        <taxon>Ovis</taxon>
    </lineage>
</organism>